<gene>
    <name evidence="2" type="ORF">GCM10023307_07120</name>
</gene>
<keyword evidence="1" id="KW-0472">Membrane</keyword>
<reference evidence="3" key="1">
    <citation type="journal article" date="2019" name="Int. J. Syst. Evol. Microbiol.">
        <title>The Global Catalogue of Microorganisms (GCM) 10K type strain sequencing project: providing services to taxonomists for standard genome sequencing and annotation.</title>
        <authorList>
            <consortium name="The Broad Institute Genomics Platform"/>
            <consortium name="The Broad Institute Genome Sequencing Center for Infectious Disease"/>
            <person name="Wu L."/>
            <person name="Ma J."/>
        </authorList>
    </citation>
    <scope>NUCLEOTIDE SEQUENCE [LARGE SCALE GENOMIC DNA]</scope>
    <source>
        <strain evidence="3">JCM 18204</strain>
    </source>
</reference>
<comment type="caution">
    <text evidence="2">The sequence shown here is derived from an EMBL/GenBank/DDBJ whole genome shotgun (WGS) entry which is preliminary data.</text>
</comment>
<keyword evidence="3" id="KW-1185">Reference proteome</keyword>
<proteinExistence type="predicted"/>
<keyword evidence="1" id="KW-1133">Transmembrane helix</keyword>
<evidence type="ECO:0000256" key="1">
    <source>
        <dbReference type="SAM" id="Phobius"/>
    </source>
</evidence>
<sequence>MCSIGSSKPSQWGPRSAEPLLKQRTTGILVVLLVACCALLFLPTIRARGPAHDACREAGASLEYFPESNSRAQHESGHRYASYLSGFGEPSLSCATRAPVYRFLWVRSFHGPLIVRVDRRGDTWHLVAVERVSSDGKRFDTRRVARMLTRDEGRRLELALARANLFETPSRARLDGLDGAEWVVEARDADRYRLHEEWSPREGPVREIGEALLSLTGWRFGPRDIY</sequence>
<feature type="transmembrane region" description="Helical" evidence="1">
    <location>
        <begin position="25"/>
        <end position="42"/>
    </location>
</feature>
<protein>
    <submittedName>
        <fullName evidence="2">Uncharacterized protein</fullName>
    </submittedName>
</protein>
<organism evidence="2 3">
    <name type="scientific">Lysobacter hankyongensis</name>
    <dbReference type="NCBI Taxonomy" id="1176535"/>
    <lineage>
        <taxon>Bacteria</taxon>
        <taxon>Pseudomonadati</taxon>
        <taxon>Pseudomonadota</taxon>
        <taxon>Gammaproteobacteria</taxon>
        <taxon>Lysobacterales</taxon>
        <taxon>Lysobacteraceae</taxon>
        <taxon>Lysobacter</taxon>
    </lineage>
</organism>
<keyword evidence="1" id="KW-0812">Transmembrane</keyword>
<dbReference type="Proteomes" id="UP001499959">
    <property type="component" value="Unassembled WGS sequence"/>
</dbReference>
<evidence type="ECO:0000313" key="2">
    <source>
        <dbReference type="EMBL" id="GAA4784998.1"/>
    </source>
</evidence>
<evidence type="ECO:0000313" key="3">
    <source>
        <dbReference type="Proteomes" id="UP001499959"/>
    </source>
</evidence>
<name>A0ABP9ATT3_9GAMM</name>
<accession>A0ABP9ATT3</accession>
<dbReference type="EMBL" id="BAABJE010000001">
    <property type="protein sequence ID" value="GAA4784998.1"/>
    <property type="molecule type" value="Genomic_DNA"/>
</dbReference>